<keyword evidence="10" id="KW-1185">Reference proteome</keyword>
<evidence type="ECO:0000256" key="3">
    <source>
        <dbReference type="ARBA" id="ARBA00022792"/>
    </source>
</evidence>
<dbReference type="PANTHER" id="PTHR10721">
    <property type="entry name" value="MITOCHONDRIAL IMPORT INNER MEMBRANE TRANSLOCASE SUBUNIT TIM44"/>
    <property type="match status" value="1"/>
</dbReference>
<dbReference type="Proteomes" id="UP001217089">
    <property type="component" value="Unassembled WGS sequence"/>
</dbReference>
<feature type="domain" description="Tim44-like" evidence="8">
    <location>
        <begin position="280"/>
        <end position="402"/>
    </location>
</feature>
<name>A0ABQ9EKW8_TEGGR</name>
<evidence type="ECO:0000313" key="10">
    <source>
        <dbReference type="Proteomes" id="UP001217089"/>
    </source>
</evidence>
<keyword evidence="4" id="KW-0809">Transit peptide</keyword>
<keyword evidence="7" id="KW-0175">Coiled coil</keyword>
<protein>
    <recommendedName>
        <fullName evidence="8">Tim44-like domain-containing protein</fullName>
    </recommendedName>
</protein>
<accession>A0ABQ9EKW8</accession>
<dbReference type="SUPFAM" id="SSF54427">
    <property type="entry name" value="NTF2-like"/>
    <property type="match status" value="1"/>
</dbReference>
<dbReference type="Gene3D" id="3.10.450.240">
    <property type="match status" value="1"/>
</dbReference>
<evidence type="ECO:0000256" key="6">
    <source>
        <dbReference type="ARBA" id="ARBA00023136"/>
    </source>
</evidence>
<evidence type="ECO:0000256" key="5">
    <source>
        <dbReference type="ARBA" id="ARBA00023128"/>
    </source>
</evidence>
<comment type="subcellular location">
    <subcellularLocation>
        <location evidence="1">Mitochondrion inner membrane</location>
    </subcellularLocation>
</comment>
<evidence type="ECO:0000256" key="2">
    <source>
        <dbReference type="ARBA" id="ARBA00009597"/>
    </source>
</evidence>
<evidence type="ECO:0000259" key="8">
    <source>
        <dbReference type="SMART" id="SM00978"/>
    </source>
</evidence>
<evidence type="ECO:0000256" key="7">
    <source>
        <dbReference type="SAM" id="Coils"/>
    </source>
</evidence>
<reference evidence="9 10" key="1">
    <citation type="submission" date="2022-12" db="EMBL/GenBank/DDBJ databases">
        <title>Chromosome-level genome of Tegillarca granosa.</title>
        <authorList>
            <person name="Kim J."/>
        </authorList>
    </citation>
    <scope>NUCLEOTIDE SEQUENCE [LARGE SCALE GENOMIC DNA]</scope>
    <source>
        <strain evidence="9">Teg-2019</strain>
        <tissue evidence="9">Adductor muscle</tissue>
    </source>
</reference>
<comment type="similarity">
    <text evidence="2">Belongs to the Tim44 family.</text>
</comment>
<organism evidence="9 10">
    <name type="scientific">Tegillarca granosa</name>
    <name type="common">Malaysian cockle</name>
    <name type="synonym">Anadara granosa</name>
    <dbReference type="NCBI Taxonomy" id="220873"/>
    <lineage>
        <taxon>Eukaryota</taxon>
        <taxon>Metazoa</taxon>
        <taxon>Spiralia</taxon>
        <taxon>Lophotrochozoa</taxon>
        <taxon>Mollusca</taxon>
        <taxon>Bivalvia</taxon>
        <taxon>Autobranchia</taxon>
        <taxon>Pteriomorphia</taxon>
        <taxon>Arcoida</taxon>
        <taxon>Arcoidea</taxon>
        <taxon>Arcidae</taxon>
        <taxon>Tegillarca</taxon>
    </lineage>
</organism>
<dbReference type="SMART" id="SM00978">
    <property type="entry name" value="Tim44"/>
    <property type="match status" value="1"/>
</dbReference>
<dbReference type="EMBL" id="JARBDR010000903">
    <property type="protein sequence ID" value="KAJ8304195.1"/>
    <property type="molecule type" value="Genomic_DNA"/>
</dbReference>
<keyword evidence="6" id="KW-0472">Membrane</keyword>
<dbReference type="InterPro" id="IPR032710">
    <property type="entry name" value="NTF2-like_dom_sf"/>
</dbReference>
<evidence type="ECO:0000313" key="9">
    <source>
        <dbReference type="EMBL" id="KAJ8304195.1"/>
    </source>
</evidence>
<dbReference type="PANTHER" id="PTHR10721:SF1">
    <property type="entry name" value="MITOCHONDRIAL IMPORT INNER MEMBRANE TRANSLOCASE SUBUNIT TIM44"/>
    <property type="match status" value="1"/>
</dbReference>
<evidence type="ECO:0000256" key="4">
    <source>
        <dbReference type="ARBA" id="ARBA00022946"/>
    </source>
</evidence>
<gene>
    <name evidence="9" type="ORF">KUTeg_017778</name>
</gene>
<dbReference type="InterPro" id="IPR039544">
    <property type="entry name" value="Tim44-like"/>
</dbReference>
<comment type="caution">
    <text evidence="9">The sequence shown here is derived from an EMBL/GenBank/DDBJ whole genome shotgun (WGS) entry which is preliminary data.</text>
</comment>
<keyword evidence="5" id="KW-0496">Mitochondrion</keyword>
<sequence length="409" mass="46650">MTSLSHAFGSACRSLSSVCRHKLQYQAGCNVCTHIQNQRVISSSNSILQNNGQLDFRIQQIRCMSDGRKSFIKNWFDNVKEDFSKSREMKENLKKFREDREKLEQAEALKKARQKFQNIQSEAEGLKKRVEEVKGKIAEGVEEVQKTEIVKKAGEFTSELGKTAGKAAENIAKKGQELGETAAFKTISKGVKTVGDELEQNMIKDRAKHYQAPEILRKRSDNSDLLHMQRRQEATGMVLHKSSKFYQSWQNFKDNNQYVNKLFDIKMKYDESDNVAIRGARFVTDKISSIFVSFVISRLVMHLFVVGLVDLFLLALAAIRGDLEVLKDWSHEVVATAQMMEQGPVLIIMFTAQQIYVIKDKAGLVVDGDPDKILRVTHVWALCRDPEEFNPEAAWKLLEVSSMNTEQFL</sequence>
<proteinExistence type="inferred from homology"/>
<evidence type="ECO:0000256" key="1">
    <source>
        <dbReference type="ARBA" id="ARBA00004273"/>
    </source>
</evidence>
<feature type="coiled-coil region" evidence="7">
    <location>
        <begin position="86"/>
        <end position="143"/>
    </location>
</feature>
<dbReference type="InterPro" id="IPR007379">
    <property type="entry name" value="Tim44-like_dom"/>
</dbReference>
<dbReference type="Pfam" id="PF04280">
    <property type="entry name" value="Tim44"/>
    <property type="match status" value="1"/>
</dbReference>
<keyword evidence="3" id="KW-0999">Mitochondrion inner membrane</keyword>